<evidence type="ECO:0000259" key="1">
    <source>
        <dbReference type="PROSITE" id="PS50035"/>
    </source>
</evidence>
<dbReference type="SMART" id="SM00155">
    <property type="entry name" value="PLDc"/>
    <property type="match status" value="1"/>
</dbReference>
<sequence length="177" mass="20457">GNFARASRGRRRLRRLLYYSINHAKETISLTTAYFTPSRRMIDVMSGAVKRGVIVRLLLPMESDVLAAHYAGRASFTELLKAGVQIYNYKGRMLHAKTAVFDGCWSIIGSANLDSQSLRWNDEGNVGILDKNFGQQMIDVFEEDINNYAIIELEEWMKWGLCEKIKERFFELVRRRI</sequence>
<protein>
    <submittedName>
        <fullName evidence="2">Cardiolipin synthase A/B</fullName>
    </submittedName>
</protein>
<dbReference type="Proteomes" id="UP000574717">
    <property type="component" value="Unassembled WGS sequence"/>
</dbReference>
<organism evidence="2 3">
    <name type="scientific">Candidatus Hakubella thermalkaliphila</name>
    <dbReference type="NCBI Taxonomy" id="2754717"/>
    <lineage>
        <taxon>Bacteria</taxon>
        <taxon>Bacillati</taxon>
        <taxon>Actinomycetota</taxon>
        <taxon>Actinomycetota incertae sedis</taxon>
        <taxon>Candidatus Hakubellales</taxon>
        <taxon>Candidatus Hakubellaceae</taxon>
        <taxon>Candidatus Hakubella</taxon>
    </lineage>
</organism>
<dbReference type="InterPro" id="IPR025202">
    <property type="entry name" value="PLD-like_dom"/>
</dbReference>
<dbReference type="CDD" id="cd09159">
    <property type="entry name" value="PLDc_ybhO_like_2"/>
    <property type="match status" value="1"/>
</dbReference>
<dbReference type="SUPFAM" id="SSF56024">
    <property type="entry name" value="Phospholipase D/nuclease"/>
    <property type="match status" value="1"/>
</dbReference>
<name>A0A6V8NMY1_9ACTN</name>
<dbReference type="AlphaFoldDB" id="A0A6V8NMY1"/>
<dbReference type="Pfam" id="PF13091">
    <property type="entry name" value="PLDc_2"/>
    <property type="match status" value="1"/>
</dbReference>
<dbReference type="InterPro" id="IPR001736">
    <property type="entry name" value="PLipase_D/transphosphatidylase"/>
</dbReference>
<dbReference type="EMBL" id="BLRU01000617">
    <property type="protein sequence ID" value="GFP20694.1"/>
    <property type="molecule type" value="Genomic_DNA"/>
</dbReference>
<dbReference type="Gene3D" id="3.30.870.10">
    <property type="entry name" value="Endonuclease Chain A"/>
    <property type="match status" value="1"/>
</dbReference>
<dbReference type="PANTHER" id="PTHR21248:SF22">
    <property type="entry name" value="PHOSPHOLIPASE D"/>
    <property type="match status" value="1"/>
</dbReference>
<feature type="non-terminal residue" evidence="2">
    <location>
        <position position="1"/>
    </location>
</feature>
<feature type="domain" description="PLD phosphodiesterase" evidence="1">
    <location>
        <begin position="90"/>
        <end position="117"/>
    </location>
</feature>
<evidence type="ECO:0000313" key="3">
    <source>
        <dbReference type="Proteomes" id="UP000574717"/>
    </source>
</evidence>
<reference evidence="2 3" key="1">
    <citation type="journal article" date="2020" name="Front. Microbiol.">
        <title>Single-cell genomics of novel Actinobacteria with the Wood-Ljungdahl pathway discovered in a serpentinizing system.</title>
        <authorList>
            <person name="Merino N."/>
            <person name="Kawai M."/>
            <person name="Boyd E.S."/>
            <person name="Colman D.R."/>
            <person name="McGlynn S.E."/>
            <person name="Nealson K.H."/>
            <person name="Kurokawa K."/>
            <person name="Hongoh Y."/>
        </authorList>
    </citation>
    <scope>NUCLEOTIDE SEQUENCE [LARGE SCALE GENOMIC DNA]</scope>
    <source>
        <strain evidence="2 3">S03</strain>
    </source>
</reference>
<proteinExistence type="predicted"/>
<dbReference type="GO" id="GO:0030572">
    <property type="term" value="F:phosphatidyltransferase activity"/>
    <property type="evidence" value="ECO:0007669"/>
    <property type="project" value="UniProtKB-ARBA"/>
</dbReference>
<accession>A0A6V8NMY1</accession>
<comment type="caution">
    <text evidence="2">The sequence shown here is derived from an EMBL/GenBank/DDBJ whole genome shotgun (WGS) entry which is preliminary data.</text>
</comment>
<dbReference type="GO" id="GO:0032049">
    <property type="term" value="P:cardiolipin biosynthetic process"/>
    <property type="evidence" value="ECO:0007669"/>
    <property type="project" value="UniProtKB-ARBA"/>
</dbReference>
<dbReference type="PROSITE" id="PS50035">
    <property type="entry name" value="PLD"/>
    <property type="match status" value="1"/>
</dbReference>
<gene>
    <name evidence="2" type="ORF">HKBW3S03_02198</name>
</gene>
<dbReference type="RefSeq" id="WP_258189088.1">
    <property type="nucleotide sequence ID" value="NZ_BLRU01000617.1"/>
</dbReference>
<evidence type="ECO:0000313" key="2">
    <source>
        <dbReference type="EMBL" id="GFP20694.1"/>
    </source>
</evidence>
<dbReference type="PANTHER" id="PTHR21248">
    <property type="entry name" value="CARDIOLIPIN SYNTHASE"/>
    <property type="match status" value="1"/>
</dbReference>